<organism evidence="1 2">
    <name type="scientific">Aspergillus leporis</name>
    <dbReference type="NCBI Taxonomy" id="41062"/>
    <lineage>
        <taxon>Eukaryota</taxon>
        <taxon>Fungi</taxon>
        <taxon>Dikarya</taxon>
        <taxon>Ascomycota</taxon>
        <taxon>Pezizomycotina</taxon>
        <taxon>Eurotiomycetes</taxon>
        <taxon>Eurotiomycetidae</taxon>
        <taxon>Eurotiales</taxon>
        <taxon>Aspergillaceae</taxon>
        <taxon>Aspergillus</taxon>
        <taxon>Aspergillus subgen. Circumdati</taxon>
    </lineage>
</organism>
<reference evidence="1 2" key="1">
    <citation type="submission" date="2019-04" db="EMBL/GenBank/DDBJ databases">
        <title>Friends and foes A comparative genomics study of 23 Aspergillus species from section Flavi.</title>
        <authorList>
            <consortium name="DOE Joint Genome Institute"/>
            <person name="Kjaerbolling I."/>
            <person name="Vesth T."/>
            <person name="Frisvad J.C."/>
            <person name="Nybo J.L."/>
            <person name="Theobald S."/>
            <person name="Kildgaard S."/>
            <person name="Isbrandt T."/>
            <person name="Kuo A."/>
            <person name="Sato A."/>
            <person name="Lyhne E.K."/>
            <person name="Kogle M.E."/>
            <person name="Wiebenga A."/>
            <person name="Kun R.S."/>
            <person name="Lubbers R.J."/>
            <person name="Makela M.R."/>
            <person name="Barry K."/>
            <person name="Chovatia M."/>
            <person name="Clum A."/>
            <person name="Daum C."/>
            <person name="Haridas S."/>
            <person name="He G."/>
            <person name="LaButti K."/>
            <person name="Lipzen A."/>
            <person name="Mondo S."/>
            <person name="Riley R."/>
            <person name="Salamov A."/>
            <person name="Simmons B.A."/>
            <person name="Magnuson J.K."/>
            <person name="Henrissat B."/>
            <person name="Mortensen U.H."/>
            <person name="Larsen T.O."/>
            <person name="Devries R.P."/>
            <person name="Grigoriev I.V."/>
            <person name="Machida M."/>
            <person name="Baker S.E."/>
            <person name="Andersen M.R."/>
        </authorList>
    </citation>
    <scope>NUCLEOTIDE SEQUENCE [LARGE SCALE GENOMIC DNA]</scope>
    <source>
        <strain evidence="1 2">CBS 151.66</strain>
    </source>
</reference>
<dbReference type="EMBL" id="ML732179">
    <property type="protein sequence ID" value="KAB8076564.1"/>
    <property type="molecule type" value="Genomic_DNA"/>
</dbReference>
<evidence type="ECO:0000313" key="1">
    <source>
        <dbReference type="EMBL" id="KAB8076564.1"/>
    </source>
</evidence>
<sequence>MLKIGLFPASACSRLPVDHNEMLAENSPLGPATLEQTFTGGGVLMLILYASVEIEYRFEMHKRAIAAAHHSGASHVMGAHLSTENYLATELPKTMSYTAIREGLYSELSSVYLAMFDLRKPVDEITIPHSGSGPGIAWAKRDELGEATARMIVAYVRTQKGSVILIRWCSCLGHGRYRWRKPAFISREISIDGYASLPQEAFRPGEAAVLSLLGEILGREPEEFEATVRGMLES</sequence>
<keyword evidence="2" id="KW-1185">Reference proteome</keyword>
<dbReference type="Proteomes" id="UP000326565">
    <property type="component" value="Unassembled WGS sequence"/>
</dbReference>
<dbReference type="PANTHER" id="PTHR47129:SF1">
    <property type="entry name" value="NMRA-LIKE DOMAIN-CONTAINING PROTEIN"/>
    <property type="match status" value="1"/>
</dbReference>
<dbReference type="PANTHER" id="PTHR47129">
    <property type="entry name" value="QUINONE OXIDOREDUCTASE 2"/>
    <property type="match status" value="1"/>
</dbReference>
<dbReference type="OrthoDB" id="419598at2759"/>
<dbReference type="AlphaFoldDB" id="A0A5N5XAL1"/>
<dbReference type="InterPro" id="IPR052718">
    <property type="entry name" value="NmrA-type_oxidoreductase"/>
</dbReference>
<name>A0A5N5XAL1_9EURO</name>
<dbReference type="InterPro" id="IPR036291">
    <property type="entry name" value="NAD(P)-bd_dom_sf"/>
</dbReference>
<accession>A0A5N5XAL1</accession>
<dbReference type="SUPFAM" id="SSF51735">
    <property type="entry name" value="NAD(P)-binding Rossmann-fold domains"/>
    <property type="match status" value="1"/>
</dbReference>
<gene>
    <name evidence="1" type="ORF">BDV29DRAFT_189352</name>
</gene>
<protein>
    <submittedName>
        <fullName evidence="1">Uncharacterized protein</fullName>
    </submittedName>
</protein>
<proteinExistence type="predicted"/>
<evidence type="ECO:0000313" key="2">
    <source>
        <dbReference type="Proteomes" id="UP000326565"/>
    </source>
</evidence>